<dbReference type="SUPFAM" id="SSF51316">
    <property type="entry name" value="Mss4-like"/>
    <property type="match status" value="1"/>
</dbReference>
<dbReference type="PANTHER" id="PTHR33337">
    <property type="entry name" value="GFA DOMAIN-CONTAINING PROTEIN"/>
    <property type="match status" value="1"/>
</dbReference>
<evidence type="ECO:0000313" key="2">
    <source>
        <dbReference type="Proteomes" id="UP001629113"/>
    </source>
</evidence>
<gene>
    <name evidence="1" type="ORF">PVAG01_00337</name>
</gene>
<sequence length="204" mass="22299">MASSLDLPATAFTLTGGCFCKSIRYAISVPALEARPRHERPAKNSSGELSESLQRWPVVSFDHCNSCRKIAAAIVQPWLIFPTSWASWTLVSKAPGEEAIKPTTIEVLKPSEHLKAKTHVSYFSSSEEVNRIFCGKCGTGLTFFCDGEDPQKPSYGTVFDIALGSLDDECLKIPGMRPRRQSWVGSGISWVKNLLANGDKAFSA</sequence>
<organism evidence="1 2">
    <name type="scientific">Phlyctema vagabunda</name>
    <dbReference type="NCBI Taxonomy" id="108571"/>
    <lineage>
        <taxon>Eukaryota</taxon>
        <taxon>Fungi</taxon>
        <taxon>Dikarya</taxon>
        <taxon>Ascomycota</taxon>
        <taxon>Pezizomycotina</taxon>
        <taxon>Leotiomycetes</taxon>
        <taxon>Helotiales</taxon>
        <taxon>Dermateaceae</taxon>
        <taxon>Phlyctema</taxon>
    </lineage>
</organism>
<evidence type="ECO:0008006" key="3">
    <source>
        <dbReference type="Google" id="ProtNLM"/>
    </source>
</evidence>
<evidence type="ECO:0000313" key="1">
    <source>
        <dbReference type="EMBL" id="KAL3426828.1"/>
    </source>
</evidence>
<name>A0ABR4PTZ5_9HELO</name>
<protein>
    <recommendedName>
        <fullName evidence="3">CENP-V/GFA domain-containing protein</fullName>
    </recommendedName>
</protein>
<dbReference type="EMBL" id="JBFCZG010000001">
    <property type="protein sequence ID" value="KAL3426828.1"/>
    <property type="molecule type" value="Genomic_DNA"/>
</dbReference>
<dbReference type="Proteomes" id="UP001629113">
    <property type="component" value="Unassembled WGS sequence"/>
</dbReference>
<keyword evidence="2" id="KW-1185">Reference proteome</keyword>
<comment type="caution">
    <text evidence="1">The sequence shown here is derived from an EMBL/GenBank/DDBJ whole genome shotgun (WGS) entry which is preliminary data.</text>
</comment>
<accession>A0ABR4PTZ5</accession>
<reference evidence="1 2" key="1">
    <citation type="submission" date="2024-06" db="EMBL/GenBank/DDBJ databases">
        <title>Complete genome of Phlyctema vagabunda strain 19-DSS-EL-015.</title>
        <authorList>
            <person name="Fiorenzani C."/>
        </authorList>
    </citation>
    <scope>NUCLEOTIDE SEQUENCE [LARGE SCALE GENOMIC DNA]</scope>
    <source>
        <strain evidence="1 2">19-DSS-EL-015</strain>
    </source>
</reference>
<dbReference type="Gene3D" id="3.90.1590.10">
    <property type="entry name" value="glutathione-dependent formaldehyde- activating enzyme (gfa)"/>
    <property type="match status" value="1"/>
</dbReference>
<dbReference type="PANTHER" id="PTHR33337:SF40">
    <property type="entry name" value="CENP-V_GFA DOMAIN-CONTAINING PROTEIN-RELATED"/>
    <property type="match status" value="1"/>
</dbReference>
<proteinExistence type="predicted"/>
<dbReference type="InterPro" id="IPR011057">
    <property type="entry name" value="Mss4-like_sf"/>
</dbReference>